<name>A0AAD8NGG3_TARER</name>
<gene>
    <name evidence="2" type="ORF">QVD17_30896</name>
</gene>
<accession>A0AAD8NGG3</accession>
<feature type="signal peptide" evidence="1">
    <location>
        <begin position="1"/>
        <end position="21"/>
    </location>
</feature>
<dbReference type="Proteomes" id="UP001229421">
    <property type="component" value="Unassembled WGS sequence"/>
</dbReference>
<feature type="chain" id="PRO_5042273966" evidence="1">
    <location>
        <begin position="22"/>
        <end position="73"/>
    </location>
</feature>
<evidence type="ECO:0000313" key="3">
    <source>
        <dbReference type="Proteomes" id="UP001229421"/>
    </source>
</evidence>
<organism evidence="2 3">
    <name type="scientific">Tagetes erecta</name>
    <name type="common">African marigold</name>
    <dbReference type="NCBI Taxonomy" id="13708"/>
    <lineage>
        <taxon>Eukaryota</taxon>
        <taxon>Viridiplantae</taxon>
        <taxon>Streptophyta</taxon>
        <taxon>Embryophyta</taxon>
        <taxon>Tracheophyta</taxon>
        <taxon>Spermatophyta</taxon>
        <taxon>Magnoliopsida</taxon>
        <taxon>eudicotyledons</taxon>
        <taxon>Gunneridae</taxon>
        <taxon>Pentapetalae</taxon>
        <taxon>asterids</taxon>
        <taxon>campanulids</taxon>
        <taxon>Asterales</taxon>
        <taxon>Asteraceae</taxon>
        <taxon>Asteroideae</taxon>
        <taxon>Heliantheae alliance</taxon>
        <taxon>Tageteae</taxon>
        <taxon>Tagetes</taxon>
    </lineage>
</organism>
<keyword evidence="3" id="KW-1185">Reference proteome</keyword>
<reference evidence="2" key="1">
    <citation type="journal article" date="2023" name="bioRxiv">
        <title>Improved chromosome-level genome assembly for marigold (Tagetes erecta).</title>
        <authorList>
            <person name="Jiang F."/>
            <person name="Yuan L."/>
            <person name="Wang S."/>
            <person name="Wang H."/>
            <person name="Xu D."/>
            <person name="Wang A."/>
            <person name="Fan W."/>
        </authorList>
    </citation>
    <scope>NUCLEOTIDE SEQUENCE</scope>
    <source>
        <strain evidence="2">WSJ</strain>
        <tissue evidence="2">Leaf</tissue>
    </source>
</reference>
<evidence type="ECO:0000313" key="2">
    <source>
        <dbReference type="EMBL" id="KAK1415125.1"/>
    </source>
</evidence>
<evidence type="ECO:0000256" key="1">
    <source>
        <dbReference type="SAM" id="SignalP"/>
    </source>
</evidence>
<protein>
    <submittedName>
        <fullName evidence="2">Uncharacterized protein</fullName>
    </submittedName>
</protein>
<dbReference type="EMBL" id="JAUHHV010000008">
    <property type="protein sequence ID" value="KAK1415125.1"/>
    <property type="molecule type" value="Genomic_DNA"/>
</dbReference>
<proteinExistence type="predicted"/>
<sequence>MQRAIKLLLPIKLASFKIAECVILELTGATYDTDVSDDAAGFDPCVDVGVGADDSAGYGAGGQHQIGIGGQGH</sequence>
<comment type="caution">
    <text evidence="2">The sequence shown here is derived from an EMBL/GenBank/DDBJ whole genome shotgun (WGS) entry which is preliminary data.</text>
</comment>
<keyword evidence="1" id="KW-0732">Signal</keyword>
<dbReference type="AlphaFoldDB" id="A0AAD8NGG3"/>